<feature type="domain" description="RRM" evidence="3">
    <location>
        <begin position="77"/>
        <end position="160"/>
    </location>
</feature>
<feature type="compositionally biased region" description="Pro residues" evidence="2">
    <location>
        <begin position="1013"/>
        <end position="1022"/>
    </location>
</feature>
<dbReference type="PANTHER" id="PTHR23147">
    <property type="entry name" value="SERINE/ARGININE RICH SPLICING FACTOR"/>
    <property type="match status" value="1"/>
</dbReference>
<feature type="region of interest" description="Disordered" evidence="2">
    <location>
        <begin position="447"/>
        <end position="567"/>
    </location>
</feature>
<reference evidence="4 5" key="1">
    <citation type="journal article" date="2016" name="Mol. Biol. Evol.">
        <title>Comparative Genomics of Early-Diverging Mushroom-Forming Fungi Provides Insights into the Origins of Lignocellulose Decay Capabilities.</title>
        <authorList>
            <person name="Nagy L.G."/>
            <person name="Riley R."/>
            <person name="Tritt A."/>
            <person name="Adam C."/>
            <person name="Daum C."/>
            <person name="Floudas D."/>
            <person name="Sun H."/>
            <person name="Yadav J.S."/>
            <person name="Pangilinan J."/>
            <person name="Larsson K.H."/>
            <person name="Matsuura K."/>
            <person name="Barry K."/>
            <person name="Labutti K."/>
            <person name="Kuo R."/>
            <person name="Ohm R.A."/>
            <person name="Bhattacharya S.S."/>
            <person name="Shirouzu T."/>
            <person name="Yoshinaga Y."/>
            <person name="Martin F.M."/>
            <person name="Grigoriev I.V."/>
            <person name="Hibbett D.S."/>
        </authorList>
    </citation>
    <scope>NUCLEOTIDE SEQUENCE [LARGE SCALE GENOMIC DNA]</scope>
    <source>
        <strain evidence="4 5">L-15889</strain>
    </source>
</reference>
<feature type="compositionally biased region" description="Pro residues" evidence="2">
    <location>
        <begin position="939"/>
        <end position="948"/>
    </location>
</feature>
<evidence type="ECO:0000256" key="1">
    <source>
        <dbReference type="PROSITE-ProRule" id="PRU00176"/>
    </source>
</evidence>
<dbReference type="InterPro" id="IPR050907">
    <property type="entry name" value="SRSF"/>
</dbReference>
<gene>
    <name evidence="4" type="ORF">DAEQUDRAFT_807262</name>
</gene>
<evidence type="ECO:0000259" key="3">
    <source>
        <dbReference type="PROSITE" id="PS50102"/>
    </source>
</evidence>
<organism evidence="4 5">
    <name type="scientific">Daedalea quercina L-15889</name>
    <dbReference type="NCBI Taxonomy" id="1314783"/>
    <lineage>
        <taxon>Eukaryota</taxon>
        <taxon>Fungi</taxon>
        <taxon>Dikarya</taxon>
        <taxon>Basidiomycota</taxon>
        <taxon>Agaricomycotina</taxon>
        <taxon>Agaricomycetes</taxon>
        <taxon>Polyporales</taxon>
        <taxon>Fomitopsis</taxon>
    </lineage>
</organism>
<sequence>MPPKLPSRERAWGTRYDSLGPSPPISPQKPAFPTPASTPISRPASADINTTDVPDQEPSIPQTRAIQHQQEKMPHDASVFVGSLPSTVDTSELTRLLREHLSQYTEVKGVKVVRDPSKNGTCAFVQCQSAAAAADLIDTLRSLPHRPFLGRMLRYEPARATRALLISFRQPAQPLDVSGGQNTTQHISHEAYGTDALPTAMRIKRSSNSKFLDVVYDDEARHYSSSLSPLLQPHDTGSSRLGDAGVFLDPLKYNAEDIRKIALAFGPIEHFVAFVPNASESSQGGVHTDSRGLFPRPHDEPRSASMDQNVWEVKWEHRNDCVNALMTLRRVSFLNVSWAHHAEPPFTNSTYASNPSHALNVRTTFSGRFHAQIQQHPIGSPTLSPHEQPPVAGESCLRSDPTKLAHTMRVSPAPPADVMPCARPWPLTSNPTPSDAQFESMPATLLYGDRTDNMNSTKWSDTDFPPLNIPERDSPARNRAETSRISWSGSRLPAGGHSVSGGSTILASPASSLSVNPSTTPVRSRSHSGTLAATETSPLSQSDPVTTTEAHTERTATRSPVPPSPRHYAVPRTPKSGRFPPSPSVHPGEADLMHFPGHEGGLQRTFERMKPCSEPASLVVHGEHWLAGDKHLVDPTAIFVGGLDVYSDDVWDESHLGAIFAQYGQIEGIQVVRPASKKSAFAFIKFSDAEAAAKAVREEHNSVHNGRQIRVQLRDHNPRQRTPWGQPLSRASLSTLGPNRSPLRIDGRRGVPEFCDGSSVTRSPSSKLSAGFAHREHSEPDIKTRRAFTSPHRLNASNEREGEEGPRKSSRVGDQALDTPLSSTRRVSLPASSIPYDHQLPYVSSATPAPSVSSVGPSASVTGAVPPYAIPYFAPPWVHAYPPPYPYPIPFVPFPAYAAAMPPSHPQQSHHDSPTEAPGPMTSQQAWPPGSEVQRPMVPYMPYPPVPPYGDQTQTHSAQLNHSHPDHQPPLRPTGFIQGQHGMLIPVYQPEALQQYMSNTEQAPSPSHAQVPAHPPHPPTWPQPSQYPFVPYPMPMPPTGLSPSQPPPYSQKAWMPGPASQDTPPHGAPFYHQGPLLLPPSASLSSMSSFNGTYPTPFPAPLRHMHRNTGNLSPRRFHRRDVQANPLRS</sequence>
<feature type="domain" description="RRM" evidence="3">
    <location>
        <begin position="636"/>
        <end position="716"/>
    </location>
</feature>
<keyword evidence="5" id="KW-1185">Reference proteome</keyword>
<feature type="compositionally biased region" description="Polar residues" evidence="2">
    <location>
        <begin position="758"/>
        <end position="768"/>
    </location>
</feature>
<feature type="compositionally biased region" description="Low complexity" evidence="2">
    <location>
        <begin position="1003"/>
        <end position="1012"/>
    </location>
</feature>
<dbReference type="Pfam" id="PF00076">
    <property type="entry name" value="RRM_1"/>
    <property type="match status" value="1"/>
</dbReference>
<name>A0A165UJ85_9APHY</name>
<feature type="compositionally biased region" description="Basic and acidic residues" evidence="2">
    <location>
        <begin position="798"/>
        <end position="807"/>
    </location>
</feature>
<dbReference type="InterPro" id="IPR000504">
    <property type="entry name" value="RRM_dom"/>
</dbReference>
<dbReference type="InterPro" id="IPR035979">
    <property type="entry name" value="RBD_domain_sf"/>
</dbReference>
<dbReference type="STRING" id="1314783.A0A165UJ85"/>
<dbReference type="GO" id="GO:0003723">
    <property type="term" value="F:RNA binding"/>
    <property type="evidence" value="ECO:0007669"/>
    <property type="project" value="UniProtKB-UniRule"/>
</dbReference>
<feature type="compositionally biased region" description="Pro residues" evidence="2">
    <location>
        <begin position="21"/>
        <end position="33"/>
    </location>
</feature>
<feature type="region of interest" description="Disordered" evidence="2">
    <location>
        <begin position="1"/>
        <end position="59"/>
    </location>
</feature>
<feature type="region of interest" description="Disordered" evidence="2">
    <location>
        <begin position="715"/>
        <end position="826"/>
    </location>
</feature>
<protein>
    <recommendedName>
        <fullName evidence="3">RRM domain-containing protein</fullName>
    </recommendedName>
</protein>
<dbReference type="InterPro" id="IPR012677">
    <property type="entry name" value="Nucleotide-bd_a/b_plait_sf"/>
</dbReference>
<dbReference type="SMART" id="SM00360">
    <property type="entry name" value="RRM"/>
    <property type="match status" value="2"/>
</dbReference>
<feature type="compositionally biased region" description="Basic and acidic residues" evidence="2">
    <location>
        <begin position="470"/>
        <end position="482"/>
    </location>
</feature>
<dbReference type="EMBL" id="KV429032">
    <property type="protein sequence ID" value="KZT74988.1"/>
    <property type="molecule type" value="Genomic_DNA"/>
</dbReference>
<feature type="region of interest" description="Disordered" evidence="2">
    <location>
        <begin position="902"/>
        <end position="974"/>
    </location>
</feature>
<evidence type="ECO:0000313" key="5">
    <source>
        <dbReference type="Proteomes" id="UP000076727"/>
    </source>
</evidence>
<proteinExistence type="predicted"/>
<evidence type="ECO:0000256" key="2">
    <source>
        <dbReference type="SAM" id="MobiDB-lite"/>
    </source>
</evidence>
<accession>A0A165UJ85</accession>
<dbReference type="Proteomes" id="UP000076727">
    <property type="component" value="Unassembled WGS sequence"/>
</dbReference>
<keyword evidence="1" id="KW-0694">RNA-binding</keyword>
<feature type="compositionally biased region" description="Basic and acidic residues" evidence="2">
    <location>
        <begin position="1"/>
        <end position="12"/>
    </location>
</feature>
<feature type="compositionally biased region" description="Polar residues" evidence="2">
    <location>
        <begin position="729"/>
        <end position="738"/>
    </location>
</feature>
<feature type="compositionally biased region" description="Pro residues" evidence="2">
    <location>
        <begin position="1030"/>
        <end position="1049"/>
    </location>
</feature>
<feature type="compositionally biased region" description="Polar residues" evidence="2">
    <location>
        <begin position="47"/>
        <end position="59"/>
    </location>
</feature>
<dbReference type="SUPFAM" id="SSF54928">
    <property type="entry name" value="RNA-binding domain, RBD"/>
    <property type="match status" value="2"/>
</dbReference>
<dbReference type="Gene3D" id="3.30.70.330">
    <property type="match status" value="2"/>
</dbReference>
<feature type="compositionally biased region" description="Basic and acidic residues" evidence="2">
    <location>
        <begin position="773"/>
        <end position="784"/>
    </location>
</feature>
<dbReference type="PROSITE" id="PS50102">
    <property type="entry name" value="RRM"/>
    <property type="match status" value="2"/>
</dbReference>
<dbReference type="OrthoDB" id="410044at2759"/>
<evidence type="ECO:0000313" key="4">
    <source>
        <dbReference type="EMBL" id="KZT74988.1"/>
    </source>
</evidence>
<feature type="region of interest" description="Disordered" evidence="2">
    <location>
        <begin position="282"/>
        <end position="303"/>
    </location>
</feature>
<dbReference type="AlphaFoldDB" id="A0A165UJ85"/>
<feature type="compositionally biased region" description="Polar residues" evidence="2">
    <location>
        <begin position="500"/>
        <end position="545"/>
    </location>
</feature>
<feature type="region of interest" description="Disordered" evidence="2">
    <location>
        <begin position="998"/>
        <end position="1072"/>
    </location>
</feature>
<feature type="region of interest" description="Disordered" evidence="2">
    <location>
        <begin position="1098"/>
        <end position="1129"/>
    </location>
</feature>
<feature type="compositionally biased region" description="Polar residues" evidence="2">
    <location>
        <begin position="951"/>
        <end position="962"/>
    </location>
</feature>